<dbReference type="Proteomes" id="UP000011718">
    <property type="component" value="Chromosome"/>
</dbReference>
<evidence type="ECO:0000313" key="1">
    <source>
        <dbReference type="EMBL" id="AGF96176.1"/>
    </source>
</evidence>
<dbReference type="EMBL" id="CP004144">
    <property type="protein sequence ID" value="AGF96176.1"/>
    <property type="molecule type" value="Genomic_DNA"/>
</dbReference>
<reference evidence="1 2" key="1">
    <citation type="journal article" date="2013" name="Genome Announc.">
        <title>Complete Genome of a Methanosarcina mazei Strain Isolated from Sediment Samples from an Amazonian Flooded Area.</title>
        <authorList>
            <person name="Assis das Gracas D."/>
            <person name="Thiago Juca Ramos R."/>
            <person name="Vieira Araujo A.C."/>
            <person name="Zahlouth R."/>
            <person name="Ribeiro Carneiro A."/>
            <person name="Souza Lopes T."/>
            <person name="Azevedo Barauna R."/>
            <person name="Azevedo V."/>
            <person name="Cruz Schneider M.P."/>
            <person name="Pellizari V.H."/>
            <person name="Silva A."/>
        </authorList>
    </citation>
    <scope>NUCLEOTIDE SEQUENCE [LARGE SCALE GENOMIC DNA]</scope>
    <source>
        <strain evidence="1 2">Tuc01</strain>
    </source>
</reference>
<name>M1PVB1_METMZ</name>
<proteinExistence type="predicted"/>
<sequence>MSNQTVVFYSSEYTLDPFPVYNLLLPIRQNSLKKAVKPG</sequence>
<dbReference type="AlphaFoldDB" id="M1PVB1"/>
<dbReference type="BioCyc" id="MMAZ1236903:G139K-729-MONOMER"/>
<accession>M1PVB1</accession>
<dbReference type="KEGG" id="mmaz:MmTuc01_0768"/>
<gene>
    <name evidence="1" type="ORF">MmTuc01_0768</name>
</gene>
<organism evidence="1 2">
    <name type="scientific">Methanosarcina mazei Tuc01</name>
    <dbReference type="NCBI Taxonomy" id="1236903"/>
    <lineage>
        <taxon>Archaea</taxon>
        <taxon>Methanobacteriati</taxon>
        <taxon>Methanobacteriota</taxon>
        <taxon>Stenosarchaea group</taxon>
        <taxon>Methanomicrobia</taxon>
        <taxon>Methanosarcinales</taxon>
        <taxon>Methanosarcinaceae</taxon>
        <taxon>Methanosarcina</taxon>
    </lineage>
</organism>
<evidence type="ECO:0000313" key="2">
    <source>
        <dbReference type="Proteomes" id="UP000011718"/>
    </source>
</evidence>
<dbReference type="HOGENOM" id="CLU_3302733_0_0_2"/>
<protein>
    <submittedName>
        <fullName evidence="1">Uncharacterized protein</fullName>
    </submittedName>
</protein>